<dbReference type="Proteomes" id="UP001367676">
    <property type="component" value="Unassembled WGS sequence"/>
</dbReference>
<dbReference type="GO" id="GO:0015631">
    <property type="term" value="F:tubulin binding"/>
    <property type="evidence" value="ECO:0007669"/>
    <property type="project" value="TreeGrafter"/>
</dbReference>
<evidence type="ECO:0000256" key="4">
    <source>
        <dbReference type="SAM" id="MobiDB-lite"/>
    </source>
</evidence>
<dbReference type="AlphaFoldDB" id="A0AAN9TMS1"/>
<evidence type="ECO:0008006" key="7">
    <source>
        <dbReference type="Google" id="ProtNLM"/>
    </source>
</evidence>
<dbReference type="PANTHER" id="PTHR12241">
    <property type="entry name" value="TUBULIN POLYGLUTAMYLASE"/>
    <property type="match status" value="1"/>
</dbReference>
<evidence type="ECO:0000256" key="2">
    <source>
        <dbReference type="ARBA" id="ARBA00022741"/>
    </source>
</evidence>
<dbReference type="Pfam" id="PF03133">
    <property type="entry name" value="TTL"/>
    <property type="match status" value="1"/>
</dbReference>
<sequence length="772" mass="88397">MHDKGVNVCVMPENMQELLLDGCNPKQNIVWQCDLHETHLGATQVNGHNFNDGSALKSDCTNGASNVNHHVIFNCRNCSTGVKRSRDESPCSDEESADLSSQKMPLKMQLRSSERCNYSDSFQSKAILPSESYTNGSVCPSIRLSDDCPFHSCEFVTSADKSISNGSVCSSNSNSIESAPSVNEDYSSQSNNCCSEIKTPSNVMESENLISDFNEVDQKATEKKEKCDCLKYPSNGAVITQSIDNHEMPLHPGLRLSLFPHVPPYIKFATYDSKGEQFPPRIHKLLRWKLSKITPVVVRKVVVNSGYRLLKKSTYWGGTWGKHIRSVGFKTLFDYQKMNHFPGTFQIGRKDRLWKSMQKLMSKFGKQKFDLMPTTYILPQDKKFLRQVWKKNGTQDPWIVKPPASARGTGIRVVHKWCQIPDNVPLIVQKYISNPYLINETKFDLRLYVLVTSVNPLRIYLYDNGLVRFASVKYSTELTTLGDRYMHLTNYSINKLSSKYKQNEDATACQGHKWTLKTLWNYMEKELNVDVKSLWQRLIDLIIKTIISGEHTINQLSSANLGSRYNSYELFGIDVLFDTELKPWLLEVNISPSLHSASPLDLAVKAPMVHDLMNIVGFQIPRSKKFSEEQLCEELGPVPKKCLCLDTRLYSTNISISEKCKHNTFTDSTRPEYLKKIIEDLTPDDIRHLIQYEDELTQLGSFQKIFPTPNTYEYLQYFDNPRYYNLLFDAWETKYSDCREEGIRLLQTKCEEGIHLRVLKTGPATSKVRINY</sequence>
<dbReference type="Gene3D" id="3.30.470.20">
    <property type="entry name" value="ATP-grasp fold, B domain"/>
    <property type="match status" value="1"/>
</dbReference>
<keyword evidence="6" id="KW-1185">Reference proteome</keyword>
<name>A0AAN9TMS1_9HEMI</name>
<comment type="caution">
    <text evidence="5">The sequence shown here is derived from an EMBL/GenBank/DDBJ whole genome shotgun (WGS) entry which is preliminary data.</text>
</comment>
<keyword evidence="3" id="KW-0067">ATP-binding</keyword>
<evidence type="ECO:0000313" key="6">
    <source>
        <dbReference type="Proteomes" id="UP001367676"/>
    </source>
</evidence>
<dbReference type="PANTHER" id="PTHR12241:SF162">
    <property type="entry name" value="TUBULIN MONOGLUTAMYLASE TTLL4"/>
    <property type="match status" value="1"/>
</dbReference>
<accession>A0AAN9TMS1</accession>
<dbReference type="GO" id="GO:0000226">
    <property type="term" value="P:microtubule cytoskeleton organization"/>
    <property type="evidence" value="ECO:0007669"/>
    <property type="project" value="TreeGrafter"/>
</dbReference>
<feature type="region of interest" description="Disordered" evidence="4">
    <location>
        <begin position="81"/>
        <end position="104"/>
    </location>
</feature>
<dbReference type="GO" id="GO:0070740">
    <property type="term" value="F:tubulin-glutamic acid ligase activity"/>
    <property type="evidence" value="ECO:0007669"/>
    <property type="project" value="TreeGrafter"/>
</dbReference>
<evidence type="ECO:0000313" key="5">
    <source>
        <dbReference type="EMBL" id="KAK7575946.1"/>
    </source>
</evidence>
<organism evidence="5 6">
    <name type="scientific">Parthenolecanium corni</name>
    <dbReference type="NCBI Taxonomy" id="536013"/>
    <lineage>
        <taxon>Eukaryota</taxon>
        <taxon>Metazoa</taxon>
        <taxon>Ecdysozoa</taxon>
        <taxon>Arthropoda</taxon>
        <taxon>Hexapoda</taxon>
        <taxon>Insecta</taxon>
        <taxon>Pterygota</taxon>
        <taxon>Neoptera</taxon>
        <taxon>Paraneoptera</taxon>
        <taxon>Hemiptera</taxon>
        <taxon>Sternorrhyncha</taxon>
        <taxon>Coccoidea</taxon>
        <taxon>Coccidae</taxon>
        <taxon>Parthenolecanium</taxon>
    </lineage>
</organism>
<proteinExistence type="predicted"/>
<evidence type="ECO:0000256" key="1">
    <source>
        <dbReference type="ARBA" id="ARBA00022598"/>
    </source>
</evidence>
<evidence type="ECO:0000256" key="3">
    <source>
        <dbReference type="ARBA" id="ARBA00022840"/>
    </source>
</evidence>
<keyword evidence="2" id="KW-0547">Nucleotide-binding</keyword>
<reference evidence="5 6" key="1">
    <citation type="submission" date="2024-03" db="EMBL/GenBank/DDBJ databases">
        <title>Adaptation during the transition from Ophiocordyceps entomopathogen to insect associate is accompanied by gene loss and intensified selection.</title>
        <authorList>
            <person name="Ward C.M."/>
            <person name="Onetto C.A."/>
            <person name="Borneman A.R."/>
        </authorList>
    </citation>
    <scope>NUCLEOTIDE SEQUENCE [LARGE SCALE GENOMIC DNA]</scope>
    <source>
        <strain evidence="5">AWRI1</strain>
        <tissue evidence="5">Single Adult Female</tissue>
    </source>
</reference>
<dbReference type="EMBL" id="JBBCAQ010000036">
    <property type="protein sequence ID" value="KAK7575946.1"/>
    <property type="molecule type" value="Genomic_DNA"/>
</dbReference>
<gene>
    <name evidence="5" type="ORF">V9T40_012232</name>
</gene>
<dbReference type="PROSITE" id="PS51221">
    <property type="entry name" value="TTL"/>
    <property type="match status" value="1"/>
</dbReference>
<dbReference type="SUPFAM" id="SSF56059">
    <property type="entry name" value="Glutathione synthetase ATP-binding domain-like"/>
    <property type="match status" value="1"/>
</dbReference>
<dbReference type="GO" id="GO:0036064">
    <property type="term" value="C:ciliary basal body"/>
    <property type="evidence" value="ECO:0007669"/>
    <property type="project" value="TreeGrafter"/>
</dbReference>
<keyword evidence="1" id="KW-0436">Ligase</keyword>
<dbReference type="InterPro" id="IPR004344">
    <property type="entry name" value="TTL/TTLL_fam"/>
</dbReference>
<protein>
    <recommendedName>
        <fullName evidence="7">Tubulin polyglutamylase TTLL4</fullName>
    </recommendedName>
</protein>
<dbReference type="GO" id="GO:0005524">
    <property type="term" value="F:ATP binding"/>
    <property type="evidence" value="ECO:0007669"/>
    <property type="project" value="UniProtKB-KW"/>
</dbReference>